<evidence type="ECO:0000256" key="1">
    <source>
        <dbReference type="SAM" id="Coils"/>
    </source>
</evidence>
<dbReference type="EMBL" id="JBHUIK010000002">
    <property type="protein sequence ID" value="MFD2214307.1"/>
    <property type="molecule type" value="Genomic_DNA"/>
</dbReference>
<comment type="caution">
    <text evidence="2">The sequence shown here is derived from an EMBL/GenBank/DDBJ whole genome shotgun (WGS) entry which is preliminary data.</text>
</comment>
<name>A0ABW5BW52_9BACI</name>
<evidence type="ECO:0000313" key="2">
    <source>
        <dbReference type="EMBL" id="MFD2214307.1"/>
    </source>
</evidence>
<evidence type="ECO:0008006" key="4">
    <source>
        <dbReference type="Google" id="ProtNLM"/>
    </source>
</evidence>
<proteinExistence type="predicted"/>
<sequence length="149" mass="17576">MAELAFKEYMFKKGSKTTIYMYQNSIEIIHGGFLGKFNKIKLVHYKNIVNVSVKEPGFASNGYMVLDCGKNEHKSERLENTIEFSKQEREMAMELKELIEEKIVEVKNQRVDSAVDNFEKLKKIKELYDLDILSEDEYHDQKERLLEKN</sequence>
<organism evidence="2 3">
    <name type="scientific">Metabacillus endolithicus</name>
    <dbReference type="NCBI Taxonomy" id="1535204"/>
    <lineage>
        <taxon>Bacteria</taxon>
        <taxon>Bacillati</taxon>
        <taxon>Bacillota</taxon>
        <taxon>Bacilli</taxon>
        <taxon>Bacillales</taxon>
        <taxon>Bacillaceae</taxon>
        <taxon>Metabacillus</taxon>
    </lineage>
</organism>
<evidence type="ECO:0000313" key="3">
    <source>
        <dbReference type="Proteomes" id="UP001597318"/>
    </source>
</evidence>
<dbReference type="Proteomes" id="UP001597318">
    <property type="component" value="Unassembled WGS sequence"/>
</dbReference>
<feature type="coiled-coil region" evidence="1">
    <location>
        <begin position="75"/>
        <end position="109"/>
    </location>
</feature>
<gene>
    <name evidence="2" type="ORF">ACFSKK_11505</name>
</gene>
<keyword evidence="1" id="KW-0175">Coiled coil</keyword>
<reference evidence="3" key="1">
    <citation type="journal article" date="2019" name="Int. J. Syst. Evol. Microbiol.">
        <title>The Global Catalogue of Microorganisms (GCM) 10K type strain sequencing project: providing services to taxonomists for standard genome sequencing and annotation.</title>
        <authorList>
            <consortium name="The Broad Institute Genomics Platform"/>
            <consortium name="The Broad Institute Genome Sequencing Center for Infectious Disease"/>
            <person name="Wu L."/>
            <person name="Ma J."/>
        </authorList>
    </citation>
    <scope>NUCLEOTIDE SEQUENCE [LARGE SCALE GENOMIC DNA]</scope>
    <source>
        <strain evidence="3">CGMCC 1.15474</strain>
    </source>
</reference>
<keyword evidence="3" id="KW-1185">Reference proteome</keyword>
<dbReference type="RefSeq" id="WP_247343941.1">
    <property type="nucleotide sequence ID" value="NZ_CP095550.1"/>
</dbReference>
<protein>
    <recommendedName>
        <fullName evidence="4">SHOCT domain-containing protein</fullName>
    </recommendedName>
</protein>
<accession>A0ABW5BW52</accession>